<evidence type="ECO:0000256" key="1">
    <source>
        <dbReference type="SAM" id="Phobius"/>
    </source>
</evidence>
<sequence>MKFKTRRKRTPPYFSREPKTGKLSIIFAIIPILFAIHWSPKWSPALKKVVTFFTDINYCCKAH</sequence>
<evidence type="ECO:0000313" key="2">
    <source>
        <dbReference type="EMBL" id="RHM38664.1"/>
    </source>
</evidence>
<keyword evidence="1" id="KW-0812">Transmembrane</keyword>
<proteinExistence type="predicted"/>
<dbReference type="AlphaFoldDB" id="A0A415QAA5"/>
<reference evidence="2 3" key="1">
    <citation type="submission" date="2018-08" db="EMBL/GenBank/DDBJ databases">
        <title>A genome reference for cultivated species of the human gut microbiota.</title>
        <authorList>
            <person name="Zou Y."/>
            <person name="Xue W."/>
            <person name="Luo G."/>
        </authorList>
    </citation>
    <scope>NUCLEOTIDE SEQUENCE [LARGE SCALE GENOMIC DNA]</scope>
    <source>
        <strain evidence="2 3">AF34-33</strain>
    </source>
</reference>
<gene>
    <name evidence="2" type="ORF">DWZ68_17530</name>
</gene>
<organism evidence="2 3">
    <name type="scientific">Butyricimonas virosa</name>
    <dbReference type="NCBI Taxonomy" id="544645"/>
    <lineage>
        <taxon>Bacteria</taxon>
        <taxon>Pseudomonadati</taxon>
        <taxon>Bacteroidota</taxon>
        <taxon>Bacteroidia</taxon>
        <taxon>Bacteroidales</taxon>
        <taxon>Odoribacteraceae</taxon>
        <taxon>Butyricimonas</taxon>
    </lineage>
</organism>
<name>A0A415QAA5_9BACT</name>
<keyword evidence="1" id="KW-0472">Membrane</keyword>
<feature type="transmembrane region" description="Helical" evidence="1">
    <location>
        <begin position="21"/>
        <end position="39"/>
    </location>
</feature>
<keyword evidence="1" id="KW-1133">Transmembrane helix</keyword>
<accession>A0A415QAA5</accession>
<dbReference type="Proteomes" id="UP000286038">
    <property type="component" value="Unassembled WGS sequence"/>
</dbReference>
<dbReference type="EMBL" id="QRPV01000042">
    <property type="protein sequence ID" value="RHM38664.1"/>
    <property type="molecule type" value="Genomic_DNA"/>
</dbReference>
<dbReference type="RefSeq" id="WP_118451071.1">
    <property type="nucleotide sequence ID" value="NZ_CABJDM010000042.1"/>
</dbReference>
<evidence type="ECO:0000313" key="3">
    <source>
        <dbReference type="Proteomes" id="UP000286038"/>
    </source>
</evidence>
<comment type="caution">
    <text evidence="2">The sequence shown here is derived from an EMBL/GenBank/DDBJ whole genome shotgun (WGS) entry which is preliminary data.</text>
</comment>
<protein>
    <submittedName>
        <fullName evidence="2">Uncharacterized protein</fullName>
    </submittedName>
</protein>